<dbReference type="EMBL" id="BSQG01000008">
    <property type="protein sequence ID" value="GLU49613.1"/>
    <property type="molecule type" value="Genomic_DNA"/>
</dbReference>
<evidence type="ECO:0000256" key="3">
    <source>
        <dbReference type="ARBA" id="ARBA00022676"/>
    </source>
</evidence>
<sequence length="343" mass="37925">MAIQLDERLQMSSSVPSSAPRQTDESVVAGVSIQDAAEVSHPVAGEQAGSGDREGVQRLKISVILLTMGNRPAELRRAIQSVFEQEDVDTEVIVVGNGSDLPELGEGVVTLRLPENIGIPAGRNEGVKISTGDIVVFLDDDGWYRSRDLARHVHDRFAADPELGALSFRIADPDGGPDQRRHVPRLRVGDPRRSSRVTTFLGGASAVRRTAFDMGGGLPGAFFYAHEETDLAWRILDAGFHIEYDAEAVMYHPAVAPTRHADFYRLNARNRVWLARRNLPWPLALAYLGTWVGMTVLRERSRPALRSWFSGFGEGWRSDAGPRTPIRWSTAWRMTKDGRPPVI</sequence>
<accession>A0A9W6P9U3</accession>
<evidence type="ECO:0000313" key="7">
    <source>
        <dbReference type="EMBL" id="GLU49613.1"/>
    </source>
</evidence>
<name>A0A9W6P9U3_9ACTN</name>
<feature type="region of interest" description="Disordered" evidence="5">
    <location>
        <begin position="7"/>
        <end position="27"/>
    </location>
</feature>
<dbReference type="Proteomes" id="UP001165092">
    <property type="component" value="Unassembled WGS sequence"/>
</dbReference>
<organism evidence="7 8">
    <name type="scientific">Nocardiopsis ansamitocini</name>
    <dbReference type="NCBI Taxonomy" id="1670832"/>
    <lineage>
        <taxon>Bacteria</taxon>
        <taxon>Bacillati</taxon>
        <taxon>Actinomycetota</taxon>
        <taxon>Actinomycetes</taxon>
        <taxon>Streptosporangiales</taxon>
        <taxon>Nocardiopsidaceae</taxon>
        <taxon>Nocardiopsis</taxon>
    </lineage>
</organism>
<evidence type="ECO:0000256" key="4">
    <source>
        <dbReference type="ARBA" id="ARBA00022679"/>
    </source>
</evidence>
<proteinExistence type="inferred from homology"/>
<feature type="compositionally biased region" description="Polar residues" evidence="5">
    <location>
        <begin position="10"/>
        <end position="21"/>
    </location>
</feature>
<dbReference type="PANTHER" id="PTHR43179">
    <property type="entry name" value="RHAMNOSYLTRANSFERASE WBBL"/>
    <property type="match status" value="1"/>
</dbReference>
<dbReference type="PANTHER" id="PTHR43179:SF12">
    <property type="entry name" value="GALACTOFURANOSYLTRANSFERASE GLFT2"/>
    <property type="match status" value="1"/>
</dbReference>
<evidence type="ECO:0000256" key="2">
    <source>
        <dbReference type="ARBA" id="ARBA00006739"/>
    </source>
</evidence>
<comment type="caution">
    <text evidence="7">The sequence shown here is derived from an EMBL/GenBank/DDBJ whole genome shotgun (WGS) entry which is preliminary data.</text>
</comment>
<reference evidence="7" key="1">
    <citation type="submission" date="2023-02" db="EMBL/GenBank/DDBJ databases">
        <title>Nocardiopsis ansamitocini NBRC 112285.</title>
        <authorList>
            <person name="Ichikawa N."/>
            <person name="Sato H."/>
            <person name="Tonouchi N."/>
        </authorList>
    </citation>
    <scope>NUCLEOTIDE SEQUENCE</scope>
    <source>
        <strain evidence="7">NBRC 112285</strain>
    </source>
</reference>
<evidence type="ECO:0000259" key="6">
    <source>
        <dbReference type="Pfam" id="PF00535"/>
    </source>
</evidence>
<feature type="domain" description="Glycosyltransferase 2-like" evidence="6">
    <location>
        <begin position="67"/>
        <end position="212"/>
    </location>
</feature>
<evidence type="ECO:0000256" key="1">
    <source>
        <dbReference type="ARBA" id="ARBA00004776"/>
    </source>
</evidence>
<evidence type="ECO:0000256" key="5">
    <source>
        <dbReference type="SAM" id="MobiDB-lite"/>
    </source>
</evidence>
<dbReference type="Pfam" id="PF00535">
    <property type="entry name" value="Glycos_transf_2"/>
    <property type="match status" value="1"/>
</dbReference>
<evidence type="ECO:0000313" key="8">
    <source>
        <dbReference type="Proteomes" id="UP001165092"/>
    </source>
</evidence>
<dbReference type="Gene3D" id="3.90.550.10">
    <property type="entry name" value="Spore Coat Polysaccharide Biosynthesis Protein SpsA, Chain A"/>
    <property type="match status" value="1"/>
</dbReference>
<dbReference type="InterPro" id="IPR001173">
    <property type="entry name" value="Glyco_trans_2-like"/>
</dbReference>
<comment type="similarity">
    <text evidence="2">Belongs to the glycosyltransferase 2 family.</text>
</comment>
<comment type="pathway">
    <text evidence="1">Cell wall biogenesis; cell wall polysaccharide biosynthesis.</text>
</comment>
<keyword evidence="4 7" id="KW-0808">Transferase</keyword>
<dbReference type="GO" id="GO:0016757">
    <property type="term" value="F:glycosyltransferase activity"/>
    <property type="evidence" value="ECO:0007669"/>
    <property type="project" value="UniProtKB-KW"/>
</dbReference>
<keyword evidence="3" id="KW-0328">Glycosyltransferase</keyword>
<dbReference type="InterPro" id="IPR029044">
    <property type="entry name" value="Nucleotide-diphossugar_trans"/>
</dbReference>
<dbReference type="SUPFAM" id="SSF53448">
    <property type="entry name" value="Nucleotide-diphospho-sugar transferases"/>
    <property type="match status" value="1"/>
</dbReference>
<protein>
    <submittedName>
        <fullName evidence="7">Glycosyl transferase</fullName>
    </submittedName>
</protein>
<dbReference type="AlphaFoldDB" id="A0A9W6P9U3"/>
<keyword evidence="8" id="KW-1185">Reference proteome</keyword>
<gene>
    <name evidence="7" type="ORF">Nans01_39640</name>
</gene>